<sequence>MYTSYSFLPACMPAGQKRAPDLIIDGCEPPCGCWELNSGPLEEQTVLLTSEPSLQPPHKQFLRYGFSSPPTPPIFFQGRISPCGFGCPGTHAIN</sequence>
<dbReference type="RGD" id="150341334">
    <property type="gene designation" value="ENSRNOG00000067714"/>
</dbReference>
<reference evidence="1" key="2">
    <citation type="submission" date="2025-03" db="UniProtKB">
        <authorList>
            <consortium name="Ensembl"/>
        </authorList>
    </citation>
    <scope>IDENTIFICATION</scope>
    <source>
        <strain evidence="1">Brown Norway</strain>
    </source>
</reference>
<dbReference type="GlyGen" id="A0A8I5ZQ82">
    <property type="glycosylation" value="1 site"/>
</dbReference>
<dbReference type="GeneTree" id="ENSGT00940000159715"/>
<evidence type="ECO:0000313" key="3">
    <source>
        <dbReference type="RGD" id="150341334"/>
    </source>
</evidence>
<gene>
    <name evidence="3" type="primary">ENSRNOG00000067714</name>
</gene>
<dbReference type="AGR" id="RGD:150341334"/>
<dbReference type="Ensembl" id="ENSRNOT00000110181.1">
    <property type="protein sequence ID" value="ENSRNOP00000080518.1"/>
    <property type="gene ID" value="ENSRNOG00000067714.1"/>
</dbReference>
<organism evidence="1 2">
    <name type="scientific">Rattus norvegicus</name>
    <name type="common">Rat</name>
    <dbReference type="NCBI Taxonomy" id="10116"/>
    <lineage>
        <taxon>Eukaryota</taxon>
        <taxon>Metazoa</taxon>
        <taxon>Chordata</taxon>
        <taxon>Craniata</taxon>
        <taxon>Vertebrata</taxon>
        <taxon>Euteleostomi</taxon>
        <taxon>Mammalia</taxon>
        <taxon>Eutheria</taxon>
        <taxon>Euarchontoglires</taxon>
        <taxon>Glires</taxon>
        <taxon>Rodentia</taxon>
        <taxon>Myomorpha</taxon>
        <taxon>Muroidea</taxon>
        <taxon>Muridae</taxon>
        <taxon>Murinae</taxon>
        <taxon>Rattus</taxon>
    </lineage>
</organism>
<keyword evidence="2" id="KW-1185">Reference proteome</keyword>
<reference evidence="1" key="1">
    <citation type="journal article" date="2004" name="Nature">
        <title>Genome sequence of the Brown Norway rat yields insights into mammalian evolution.</title>
        <authorList>
            <consortium name="Rat Genome Sequencing Project Consortium"/>
            <person name="Gibbs R.A."/>
            <person name="Weinstock G.M."/>
            <person name="Metzker M.L."/>
            <person name="Muzny D.M."/>
            <person name="Sodergren E.J."/>
            <person name="Scherer S."/>
            <person name="Scott G."/>
            <person name="Steffen D."/>
            <person name="Worley K.C."/>
            <person name="Burch P.E."/>
            <person name="Okwuonu G."/>
            <person name="Hines S."/>
            <person name="Lewis L."/>
            <person name="Deramo C."/>
            <person name="Delgado O."/>
            <person name="Dugan-Rocha S."/>
            <person name="Miner G."/>
            <person name="Morgan M."/>
            <person name="Hawes A."/>
            <person name="Gill R."/>
            <person name="Holt R.A."/>
            <person name="Adams M.D."/>
            <person name="Amanatides P.G."/>
            <person name="Baden-Tillson H."/>
            <person name="Barnstead M."/>
            <person name="Chin S."/>
            <person name="Evans C.A."/>
            <person name="Ferriera S."/>
            <person name="Fosler C."/>
            <person name="Glodek A."/>
            <person name="Gu Z."/>
            <person name="Jennings D."/>
            <person name="Kraft C.L."/>
            <person name="Nguyen T."/>
            <person name="Pfannkoch C.M."/>
            <person name="Sitter C."/>
            <person name="Sutton G.G."/>
            <person name="Venter J.C."/>
            <person name="Woodage T."/>
            <person name="Smith D."/>
            <person name="Lee H.-M."/>
            <person name="Gustafson E."/>
            <person name="Cahill P."/>
            <person name="Kana A."/>
            <person name="Doucette-Stamm L."/>
            <person name="Weinstock K."/>
            <person name="Fechtel K."/>
            <person name="Weiss R.B."/>
            <person name="Dunn D.M."/>
            <person name="Green E.D."/>
            <person name="Blakesley R.W."/>
            <person name="Bouffard G.G."/>
            <person name="De Jong P.J."/>
            <person name="Osoegawa K."/>
            <person name="Zhu B."/>
            <person name="Marra M."/>
            <person name="Schein J."/>
            <person name="Bosdet I."/>
            <person name="Fjell C."/>
            <person name="Jones S."/>
            <person name="Krzywinski M."/>
            <person name="Mathewson C."/>
            <person name="Siddiqui A."/>
            <person name="Wye N."/>
            <person name="McPherson J."/>
            <person name="Zhao S."/>
            <person name="Fraser C.M."/>
            <person name="Shetty J."/>
            <person name="Shatsman S."/>
            <person name="Geer K."/>
            <person name="Chen Y."/>
            <person name="Abramzon S."/>
            <person name="Nierman W.C."/>
            <person name="Havlak P.H."/>
            <person name="Chen R."/>
            <person name="Durbin K.J."/>
            <person name="Egan A."/>
            <person name="Ren Y."/>
            <person name="Song X.-Z."/>
            <person name="Li B."/>
            <person name="Liu Y."/>
            <person name="Qin X."/>
            <person name="Cawley S."/>
            <person name="Cooney A.J."/>
            <person name="D'Souza L.M."/>
            <person name="Martin K."/>
            <person name="Wu J.Q."/>
            <person name="Gonzalez-Garay M.L."/>
            <person name="Jackson A.R."/>
            <person name="Kalafus K.J."/>
            <person name="McLeod M.P."/>
            <person name="Milosavljevic A."/>
            <person name="Virk D."/>
            <person name="Volkov A."/>
            <person name="Wheeler D.A."/>
            <person name="Zhang Z."/>
            <person name="Bailey J.A."/>
            <person name="Eichler E.E."/>
            <person name="Tuzun E."/>
            <person name="Birney E."/>
            <person name="Mongin E."/>
            <person name="Ureta-Vidal A."/>
            <person name="Woodwark C."/>
            <person name="Zdobnov E."/>
            <person name="Bork P."/>
            <person name="Suyama M."/>
            <person name="Torrents D."/>
            <person name="Alexandersson M."/>
            <person name="Trask B.J."/>
            <person name="Young J.M."/>
            <person name="Huang H."/>
            <person name="Wang H."/>
            <person name="Xing H."/>
            <person name="Daniels S."/>
            <person name="Gietzen D."/>
            <person name="Schmidt J."/>
            <person name="Stevens K."/>
            <person name="Vitt U."/>
            <person name="Wingrove J."/>
            <person name="Camara F."/>
            <person name="Mar Alba M."/>
            <person name="Abril J.F."/>
            <person name="Guigo R."/>
            <person name="Smit A."/>
            <person name="Dubchak I."/>
            <person name="Rubin E.M."/>
            <person name="Couronne O."/>
            <person name="Poliakov A."/>
            <person name="Huebner N."/>
            <person name="Ganten D."/>
            <person name="Goesele C."/>
            <person name="Hummel O."/>
            <person name="Kreitler T."/>
            <person name="Lee Y.-A."/>
            <person name="Monti J."/>
            <person name="Schulz H."/>
            <person name="Zimdahl H."/>
            <person name="Himmelbauer H."/>
            <person name="Lehrach H."/>
            <person name="Jacob H.J."/>
            <person name="Bromberg S."/>
            <person name="Gullings-Handley J."/>
            <person name="Jensen-Seaman M.I."/>
            <person name="Kwitek A.E."/>
            <person name="Lazar J."/>
            <person name="Pasko D."/>
            <person name="Tonellato P.J."/>
            <person name="Twigger S."/>
            <person name="Ponting C.P."/>
            <person name="Duarte J.M."/>
            <person name="Rice S."/>
            <person name="Goodstadt L."/>
            <person name="Beatson S.A."/>
            <person name="Emes R.D."/>
            <person name="Winter E.E."/>
            <person name="Webber C."/>
            <person name="Brandt P."/>
            <person name="Nyakatura G."/>
            <person name="Adetobi M."/>
            <person name="Chiaromonte F."/>
            <person name="Elnitski L."/>
            <person name="Eswara P."/>
            <person name="Hardison R.C."/>
            <person name="Hou M."/>
            <person name="Kolbe D."/>
            <person name="Makova K."/>
            <person name="Miller W."/>
            <person name="Nekrutenko A."/>
            <person name="Riemer C."/>
            <person name="Schwartz S."/>
            <person name="Taylor J."/>
            <person name="Yang S."/>
            <person name="Zhang Y."/>
            <person name="Lindpaintner K."/>
            <person name="Andrews T.D."/>
            <person name="Caccamo M."/>
            <person name="Clamp M."/>
            <person name="Clarke L."/>
            <person name="Curwen V."/>
            <person name="Durbin R.M."/>
            <person name="Eyras E."/>
            <person name="Searle S.M."/>
            <person name="Cooper G.M."/>
            <person name="Batzoglou S."/>
            <person name="Brudno M."/>
            <person name="Sidow A."/>
            <person name="Stone E.A."/>
            <person name="Payseur B.A."/>
            <person name="Bourque G."/>
            <person name="Lopez-Otin C."/>
            <person name="Puente X.S."/>
            <person name="Chakrabarti K."/>
            <person name="Chatterji S."/>
            <person name="Dewey C."/>
            <person name="Pachter L."/>
            <person name="Bray N."/>
            <person name="Yap V.B."/>
            <person name="Caspi A."/>
            <person name="Tesler G."/>
            <person name="Pevzner P.A."/>
            <person name="Haussler D."/>
            <person name="Roskin K.M."/>
            <person name="Baertsch R."/>
            <person name="Clawson H."/>
            <person name="Furey T.S."/>
            <person name="Hinrichs A.S."/>
            <person name="Karolchik D."/>
            <person name="Kent W.J."/>
            <person name="Rosenbloom K.R."/>
            <person name="Trumbower H."/>
            <person name="Weirauch M."/>
            <person name="Cooper D.N."/>
            <person name="Stenson P.D."/>
            <person name="Ma B."/>
            <person name="Brent M."/>
            <person name="Arumugam M."/>
            <person name="Shteynberg D."/>
            <person name="Copley R.R."/>
            <person name="Taylor M.S."/>
            <person name="Riethman H."/>
            <person name="Mudunuri U."/>
            <person name="Peterson J."/>
            <person name="Guyer M."/>
            <person name="Felsenfeld A."/>
            <person name="Old S."/>
            <person name="Mockrin S."/>
            <person name="Collins F.S."/>
        </authorList>
    </citation>
    <scope>NUCLEOTIDE SEQUENCE [LARGE SCALE GENOMIC DNA]</scope>
    <source>
        <strain evidence="1">Brown Norway</strain>
    </source>
</reference>
<protein>
    <submittedName>
        <fullName evidence="1">Uncharacterized protein</fullName>
    </submittedName>
</protein>
<dbReference type="Proteomes" id="UP000002494">
    <property type="component" value="Chromosome 15"/>
</dbReference>
<dbReference type="AlphaFoldDB" id="A0A8I5ZQ82"/>
<evidence type="ECO:0000313" key="1">
    <source>
        <dbReference type="Ensembl" id="ENSRNOP00000080518.1"/>
    </source>
</evidence>
<proteinExistence type="predicted"/>
<evidence type="ECO:0000313" key="2">
    <source>
        <dbReference type="Proteomes" id="UP000002494"/>
    </source>
</evidence>
<name>A0A8I5ZQ82_RAT</name>
<accession>A0A8I5ZQ82</accession>